<reference evidence="6 7" key="1">
    <citation type="journal article" date="2015" name="Int. J. Syst. Evol. Microbiol.">
        <title>Amycolatopsis rhabdoformis sp. nov., an actinomycete isolated from a tropical forest soil.</title>
        <authorList>
            <person name="Souza W.R."/>
            <person name="Silva R.E."/>
            <person name="Goodfellow M."/>
            <person name="Busarakam K."/>
            <person name="Figueiro F.S."/>
            <person name="Ferreira D."/>
            <person name="Rodrigues-Filho E."/>
            <person name="Moraes L.A.B."/>
            <person name="Zucchi T.D."/>
        </authorList>
    </citation>
    <scope>NUCLEOTIDE SEQUENCE [LARGE SCALE GENOMIC DNA]</scope>
    <source>
        <strain evidence="6 7">NCIMB 14900</strain>
    </source>
</reference>
<dbReference type="InterPro" id="IPR009057">
    <property type="entry name" value="Homeodomain-like_sf"/>
</dbReference>
<dbReference type="EMBL" id="CP142149">
    <property type="protein sequence ID" value="WSE26164.1"/>
    <property type="molecule type" value="Genomic_DNA"/>
</dbReference>
<dbReference type="PANTHER" id="PTHR30055:SF234">
    <property type="entry name" value="HTH-TYPE TRANSCRIPTIONAL REGULATOR BETI"/>
    <property type="match status" value="1"/>
</dbReference>
<dbReference type="SUPFAM" id="SSF46689">
    <property type="entry name" value="Homeodomain-like"/>
    <property type="match status" value="1"/>
</dbReference>
<evidence type="ECO:0000256" key="4">
    <source>
        <dbReference type="PROSITE-ProRule" id="PRU00335"/>
    </source>
</evidence>
<gene>
    <name evidence="6" type="ORF">VSH64_25150</name>
</gene>
<sequence length="208" mass="22670">MPPNRTQPQAAGLTAKGRATRLRLLEAAQEQLRVRGSVEIADVAAAADVSPSVIYRYFGNKFELIHAVVTDFYDEYDRSVFLAELQPDSPWLERETLRIEREIDFLYHHPLGPRVAAGLLHEPAATHVDAERQRKHAEMAARNIRRGQKSGELAATIDAELVGASIIGALRAVLAAALSHEKPPPPAKVLAPIAQLSKALLPPASDGK</sequence>
<dbReference type="InterPro" id="IPR050109">
    <property type="entry name" value="HTH-type_TetR-like_transc_reg"/>
</dbReference>
<dbReference type="SUPFAM" id="SSF48498">
    <property type="entry name" value="Tetracyclin repressor-like, C-terminal domain"/>
    <property type="match status" value="1"/>
</dbReference>
<evidence type="ECO:0000313" key="6">
    <source>
        <dbReference type="EMBL" id="WSE26164.1"/>
    </source>
</evidence>
<evidence type="ECO:0000259" key="5">
    <source>
        <dbReference type="PROSITE" id="PS50977"/>
    </source>
</evidence>
<evidence type="ECO:0000256" key="1">
    <source>
        <dbReference type="ARBA" id="ARBA00023015"/>
    </source>
</evidence>
<dbReference type="Proteomes" id="UP001330812">
    <property type="component" value="Chromosome"/>
</dbReference>
<protein>
    <submittedName>
        <fullName evidence="6">TetR/AcrR family transcriptional regulator</fullName>
    </submittedName>
</protein>
<dbReference type="Gene3D" id="1.10.357.10">
    <property type="entry name" value="Tetracycline Repressor, domain 2"/>
    <property type="match status" value="1"/>
</dbReference>
<proteinExistence type="predicted"/>
<evidence type="ECO:0000256" key="3">
    <source>
        <dbReference type="ARBA" id="ARBA00023163"/>
    </source>
</evidence>
<evidence type="ECO:0000313" key="7">
    <source>
        <dbReference type="Proteomes" id="UP001330812"/>
    </source>
</evidence>
<dbReference type="RefSeq" id="WP_326565132.1">
    <property type="nucleotide sequence ID" value="NZ_CP142149.1"/>
</dbReference>
<feature type="domain" description="HTH tetR-type" evidence="5">
    <location>
        <begin position="18"/>
        <end position="76"/>
    </location>
</feature>
<dbReference type="PROSITE" id="PS50977">
    <property type="entry name" value="HTH_TETR_2"/>
    <property type="match status" value="1"/>
</dbReference>
<dbReference type="PANTHER" id="PTHR30055">
    <property type="entry name" value="HTH-TYPE TRANSCRIPTIONAL REGULATOR RUTR"/>
    <property type="match status" value="1"/>
</dbReference>
<accession>A0ABZ1HXQ1</accession>
<dbReference type="InterPro" id="IPR036271">
    <property type="entry name" value="Tet_transcr_reg_TetR-rel_C_sf"/>
</dbReference>
<keyword evidence="7" id="KW-1185">Reference proteome</keyword>
<keyword evidence="3" id="KW-0804">Transcription</keyword>
<dbReference type="Pfam" id="PF00440">
    <property type="entry name" value="TetR_N"/>
    <property type="match status" value="1"/>
</dbReference>
<evidence type="ECO:0000256" key="2">
    <source>
        <dbReference type="ARBA" id="ARBA00023125"/>
    </source>
</evidence>
<feature type="DNA-binding region" description="H-T-H motif" evidence="4">
    <location>
        <begin position="39"/>
        <end position="58"/>
    </location>
</feature>
<name>A0ABZ1HXQ1_9PSEU</name>
<organism evidence="6 7">
    <name type="scientific">Amycolatopsis rhabdoformis</name>
    <dbReference type="NCBI Taxonomy" id="1448059"/>
    <lineage>
        <taxon>Bacteria</taxon>
        <taxon>Bacillati</taxon>
        <taxon>Actinomycetota</taxon>
        <taxon>Actinomycetes</taxon>
        <taxon>Pseudonocardiales</taxon>
        <taxon>Pseudonocardiaceae</taxon>
        <taxon>Amycolatopsis</taxon>
    </lineage>
</organism>
<dbReference type="InterPro" id="IPR001647">
    <property type="entry name" value="HTH_TetR"/>
</dbReference>
<keyword evidence="1" id="KW-0805">Transcription regulation</keyword>
<keyword evidence="2 4" id="KW-0238">DNA-binding</keyword>